<keyword evidence="2" id="KW-1185">Reference proteome</keyword>
<dbReference type="AlphaFoldDB" id="A0A2X2WMW9"/>
<gene>
    <name evidence="1" type="ORF">NCTC11224_03963</name>
</gene>
<dbReference type="RefSeq" id="WP_112482729.1">
    <property type="nucleotide sequence ID" value="NZ_JAIWZC010000001.1"/>
</dbReference>
<name>A0A2X2WMW9_9FIRM</name>
<sequence>MSDFIPGPDVVTTVRVGGFTLYVYAYRRLTQVECKQAVSMYMRQNRLKRLPAQGSGKVYTIIGNNPADDL</sequence>
<organism evidence="1 2">
    <name type="scientific">Enterocloster clostridioformis</name>
    <dbReference type="NCBI Taxonomy" id="1531"/>
    <lineage>
        <taxon>Bacteria</taxon>
        <taxon>Bacillati</taxon>
        <taxon>Bacillota</taxon>
        <taxon>Clostridia</taxon>
        <taxon>Lachnospirales</taxon>
        <taxon>Lachnospiraceae</taxon>
        <taxon>Enterocloster</taxon>
    </lineage>
</organism>
<proteinExistence type="predicted"/>
<protein>
    <submittedName>
        <fullName evidence="1">Uncharacterized protein</fullName>
    </submittedName>
</protein>
<evidence type="ECO:0000313" key="2">
    <source>
        <dbReference type="Proteomes" id="UP000251853"/>
    </source>
</evidence>
<dbReference type="EMBL" id="UAVW01000016">
    <property type="protein sequence ID" value="SQB14909.1"/>
    <property type="molecule type" value="Genomic_DNA"/>
</dbReference>
<reference evidence="1 2" key="1">
    <citation type="submission" date="2018-06" db="EMBL/GenBank/DDBJ databases">
        <authorList>
            <consortium name="Pathogen Informatics"/>
            <person name="Doyle S."/>
        </authorList>
    </citation>
    <scope>NUCLEOTIDE SEQUENCE [LARGE SCALE GENOMIC DNA]</scope>
    <source>
        <strain evidence="1 2">NCTC11224</strain>
    </source>
</reference>
<accession>A0A2X2WMW9</accession>
<dbReference type="Proteomes" id="UP000251853">
    <property type="component" value="Unassembled WGS sequence"/>
</dbReference>
<evidence type="ECO:0000313" key="1">
    <source>
        <dbReference type="EMBL" id="SQB14909.1"/>
    </source>
</evidence>